<dbReference type="Gene3D" id="2.40.10.10">
    <property type="entry name" value="Trypsin-like serine proteases"/>
    <property type="match status" value="3"/>
</dbReference>
<dbReference type="PANTHER" id="PTHR24276:SF98">
    <property type="entry name" value="FI18310P1-RELATED"/>
    <property type="match status" value="1"/>
</dbReference>
<dbReference type="RefSeq" id="WP_377384520.1">
    <property type="nucleotide sequence ID" value="NZ_JBHSAN010000003.1"/>
</dbReference>
<dbReference type="EC" id="3.4.21.-" evidence="5"/>
<dbReference type="Pfam" id="PF00089">
    <property type="entry name" value="Trypsin"/>
    <property type="match status" value="1"/>
</dbReference>
<evidence type="ECO:0000256" key="3">
    <source>
        <dbReference type="SAM" id="SignalP"/>
    </source>
</evidence>
<protein>
    <submittedName>
        <fullName evidence="5">Trypsin-like serine protease</fullName>
        <ecNumber evidence="5">3.4.21.-</ecNumber>
    </submittedName>
</protein>
<dbReference type="CDD" id="cd00190">
    <property type="entry name" value="Tryp_SPc"/>
    <property type="match status" value="1"/>
</dbReference>
<feature type="signal peptide" evidence="3">
    <location>
        <begin position="1"/>
        <end position="26"/>
    </location>
</feature>
<dbReference type="PROSITE" id="PS00134">
    <property type="entry name" value="TRYPSIN_HIS"/>
    <property type="match status" value="1"/>
</dbReference>
<dbReference type="InterPro" id="IPR043504">
    <property type="entry name" value="Peptidase_S1_PA_chymotrypsin"/>
</dbReference>
<organism evidence="5 6">
    <name type="scientific">Prauserella oleivorans</name>
    <dbReference type="NCBI Taxonomy" id="1478153"/>
    <lineage>
        <taxon>Bacteria</taxon>
        <taxon>Bacillati</taxon>
        <taxon>Actinomycetota</taxon>
        <taxon>Actinomycetes</taxon>
        <taxon>Pseudonocardiales</taxon>
        <taxon>Pseudonocardiaceae</taxon>
        <taxon>Prauserella</taxon>
    </lineage>
</organism>
<dbReference type="Proteomes" id="UP001597478">
    <property type="component" value="Unassembled WGS sequence"/>
</dbReference>
<dbReference type="InterPro" id="IPR009003">
    <property type="entry name" value="Peptidase_S1_PA"/>
</dbReference>
<dbReference type="InterPro" id="IPR018114">
    <property type="entry name" value="TRYPSIN_HIS"/>
</dbReference>
<gene>
    <name evidence="5" type="ORF">ACFS2C_21455</name>
</gene>
<name>A0ABW5WFK6_9PSEU</name>
<proteinExistence type="inferred from homology"/>
<accession>A0ABW5WFK6</accession>
<evidence type="ECO:0000256" key="2">
    <source>
        <dbReference type="ARBA" id="ARBA00023157"/>
    </source>
</evidence>
<dbReference type="EMBL" id="JBHUOF010000039">
    <property type="protein sequence ID" value="MFD2801959.1"/>
    <property type="molecule type" value="Genomic_DNA"/>
</dbReference>
<comment type="similarity">
    <text evidence="1">Belongs to the peptidase S1 family.</text>
</comment>
<dbReference type="InterPro" id="IPR001314">
    <property type="entry name" value="Peptidase_S1A"/>
</dbReference>
<keyword evidence="5" id="KW-0378">Hydrolase</keyword>
<evidence type="ECO:0000313" key="5">
    <source>
        <dbReference type="EMBL" id="MFD2801959.1"/>
    </source>
</evidence>
<dbReference type="PANTHER" id="PTHR24276">
    <property type="entry name" value="POLYSERASE-RELATED"/>
    <property type="match status" value="1"/>
</dbReference>
<dbReference type="SUPFAM" id="SSF50494">
    <property type="entry name" value="Trypsin-like serine proteases"/>
    <property type="match status" value="2"/>
</dbReference>
<evidence type="ECO:0000259" key="4">
    <source>
        <dbReference type="PROSITE" id="PS50240"/>
    </source>
</evidence>
<dbReference type="SMART" id="SM00020">
    <property type="entry name" value="Tryp_SPc"/>
    <property type="match status" value="1"/>
</dbReference>
<dbReference type="Pfam" id="PF13365">
    <property type="entry name" value="Trypsin_2"/>
    <property type="match status" value="1"/>
</dbReference>
<dbReference type="InterPro" id="IPR001254">
    <property type="entry name" value="Trypsin_dom"/>
</dbReference>
<reference evidence="6" key="1">
    <citation type="journal article" date="2019" name="Int. J. Syst. Evol. Microbiol.">
        <title>The Global Catalogue of Microorganisms (GCM) 10K type strain sequencing project: providing services to taxonomists for standard genome sequencing and annotation.</title>
        <authorList>
            <consortium name="The Broad Institute Genomics Platform"/>
            <consortium name="The Broad Institute Genome Sequencing Center for Infectious Disease"/>
            <person name="Wu L."/>
            <person name="Ma J."/>
        </authorList>
    </citation>
    <scope>NUCLEOTIDE SEQUENCE [LARGE SCALE GENOMIC DNA]</scope>
    <source>
        <strain evidence="6">IBRC-M 10906</strain>
    </source>
</reference>
<dbReference type="PROSITE" id="PS50240">
    <property type="entry name" value="TRYPSIN_DOM"/>
    <property type="match status" value="1"/>
</dbReference>
<keyword evidence="6" id="KW-1185">Reference proteome</keyword>
<evidence type="ECO:0000256" key="1">
    <source>
        <dbReference type="ARBA" id="ARBA00007664"/>
    </source>
</evidence>
<comment type="caution">
    <text evidence="5">The sequence shown here is derived from an EMBL/GenBank/DDBJ whole genome shotgun (WGS) entry which is preliminary data.</text>
</comment>
<feature type="chain" id="PRO_5046008869" evidence="3">
    <location>
        <begin position="27"/>
        <end position="508"/>
    </location>
</feature>
<sequence>MRIHRKVLIACFAVVAAVAGASPALAIRGGTESPRPYSFAGSLQRPDSPRSDGHVCGVTLIAPQWALTAGHCTRNPSGAQVGTPRDWTVRIGSVSTTSGGQVAAVDTFYAYSADPVREGDIALLHLETPVDAIPAALPVARPADHTPIRIVGWGMTCGQMQPRCFPDHLREADTEIQPAKLCERSGIAADRDLCIGSEDGSVAATNMDSGGPALVRTGESWTIVGTVSGSNGDDQPVVYTDVHHYADWIAGVLDGSAVPPESPVPDLEGAVALGGCSASVVRTASASPSDPALLLTNGHCVPQPPAPGKAVADLPMSVPVSIGDHQGYPQTTAHTTRLVYATMTGTDVALFRLDKTYAQLGDEGAKVFELATTPARPGTRVGIVSAGTGDRYACTIDALIPHLREDGYQQDDSYRYDAACGTTHGASGSPLVLDDGTTIVGVHGTGNDSGERCTANNPCEVAEDGTVRVEEGRRYGQRTTMLPACLTAGSRLDMAKPGCTLPHPRVLS</sequence>
<dbReference type="GO" id="GO:0016787">
    <property type="term" value="F:hydrolase activity"/>
    <property type="evidence" value="ECO:0007669"/>
    <property type="project" value="UniProtKB-KW"/>
</dbReference>
<keyword evidence="3" id="KW-0732">Signal</keyword>
<dbReference type="InterPro" id="IPR050430">
    <property type="entry name" value="Peptidase_S1"/>
</dbReference>
<keyword evidence="2" id="KW-1015">Disulfide bond</keyword>
<feature type="domain" description="Peptidase S1" evidence="4">
    <location>
        <begin position="27"/>
        <end position="254"/>
    </location>
</feature>
<dbReference type="PRINTS" id="PR00722">
    <property type="entry name" value="CHYMOTRYPSIN"/>
</dbReference>
<evidence type="ECO:0000313" key="6">
    <source>
        <dbReference type="Proteomes" id="UP001597478"/>
    </source>
</evidence>